<evidence type="ECO:0000313" key="3">
    <source>
        <dbReference type="Proteomes" id="UP001162483"/>
    </source>
</evidence>
<name>A0ABN9DB18_9NEOB</name>
<keyword evidence="3" id="KW-1185">Reference proteome</keyword>
<evidence type="ECO:0000313" key="2">
    <source>
        <dbReference type="EMBL" id="CAI9569085.1"/>
    </source>
</evidence>
<keyword evidence="1" id="KW-0472">Membrane</keyword>
<evidence type="ECO:0000256" key="1">
    <source>
        <dbReference type="SAM" id="Phobius"/>
    </source>
</evidence>
<organism evidence="2 3">
    <name type="scientific">Staurois parvus</name>
    <dbReference type="NCBI Taxonomy" id="386267"/>
    <lineage>
        <taxon>Eukaryota</taxon>
        <taxon>Metazoa</taxon>
        <taxon>Chordata</taxon>
        <taxon>Craniata</taxon>
        <taxon>Vertebrata</taxon>
        <taxon>Euteleostomi</taxon>
        <taxon>Amphibia</taxon>
        <taxon>Batrachia</taxon>
        <taxon>Anura</taxon>
        <taxon>Neobatrachia</taxon>
        <taxon>Ranoidea</taxon>
        <taxon>Ranidae</taxon>
        <taxon>Staurois</taxon>
    </lineage>
</organism>
<comment type="caution">
    <text evidence="2">The sequence shown here is derived from an EMBL/GenBank/DDBJ whole genome shotgun (WGS) entry which is preliminary data.</text>
</comment>
<dbReference type="Proteomes" id="UP001162483">
    <property type="component" value="Unassembled WGS sequence"/>
</dbReference>
<accession>A0ABN9DB18</accession>
<keyword evidence="1" id="KW-0812">Transmembrane</keyword>
<dbReference type="EMBL" id="CATNWA010014212">
    <property type="protein sequence ID" value="CAI9569085.1"/>
    <property type="molecule type" value="Genomic_DNA"/>
</dbReference>
<feature type="transmembrane region" description="Helical" evidence="1">
    <location>
        <begin position="29"/>
        <end position="54"/>
    </location>
</feature>
<reference evidence="2" key="1">
    <citation type="submission" date="2023-05" db="EMBL/GenBank/DDBJ databases">
        <authorList>
            <person name="Stuckert A."/>
        </authorList>
    </citation>
    <scope>NUCLEOTIDE SEQUENCE</scope>
</reference>
<sequence>MLIKSTDTVLMTLGRKGVNIWGNQRVNCALSAVLLCVLCVFYLENMLLYISLLCREIYSSMLLLAGERPVLFTHRSLPRQ</sequence>
<keyword evidence="1" id="KW-1133">Transmembrane helix</keyword>
<proteinExistence type="predicted"/>
<gene>
    <name evidence="2" type="ORF">SPARVUS_LOCUS6865041</name>
</gene>
<protein>
    <submittedName>
        <fullName evidence="2">Uncharacterized protein</fullName>
    </submittedName>
</protein>